<evidence type="ECO:0000313" key="2">
    <source>
        <dbReference type="EMBL" id="AIX19485.1"/>
    </source>
</evidence>
<evidence type="ECO:0000313" key="9">
    <source>
        <dbReference type="Proteomes" id="UP000185368"/>
    </source>
</evidence>
<gene>
    <name evidence="6" type="ORF">Syn7803C109_29</name>
    <name evidence="1" type="ORF">Syn7803C72_29</name>
    <name evidence="2" type="ORF">Syn7803C77_28</name>
    <name evidence="3" type="ORF">Syn7803US110_29</name>
    <name evidence="4" type="ORF">Syn7803US114_29</name>
    <name evidence="5" type="ORF">Syn7803US59_29</name>
</gene>
<dbReference type="Proteomes" id="UP000185380">
    <property type="component" value="Segment"/>
</dbReference>
<evidence type="ECO:0000313" key="7">
    <source>
        <dbReference type="Proteomes" id="UP000185351"/>
    </source>
</evidence>
<dbReference type="Proteomes" id="UP000185368">
    <property type="component" value="Segment"/>
</dbReference>
<dbReference type="Proteomes" id="UP000185355">
    <property type="component" value="Segment"/>
</dbReference>
<dbReference type="EMBL" id="KJ019112">
    <property type="protein sequence ID" value="AIX34508.1"/>
    <property type="molecule type" value="Genomic_DNA"/>
</dbReference>
<dbReference type="EMBL" id="KJ019140">
    <property type="protein sequence ID" value="AIX40610.1"/>
    <property type="molecule type" value="Genomic_DNA"/>
</dbReference>
<reference evidence="7 8" key="1">
    <citation type="submission" date="2013-12" db="EMBL/GenBank/DDBJ databases">
        <title>Ecological redundancy of diverse viral populations within a natural community.</title>
        <authorList>
            <person name="Gregory A.C."/>
            <person name="LaButti K."/>
            <person name="Copeland A."/>
            <person name="Woyke T."/>
            <person name="Sullivan M.B."/>
        </authorList>
    </citation>
    <scope>NUCLEOTIDE SEQUENCE [LARGE SCALE GENOMIC DNA]</scope>
    <source>
        <strain evidence="6">Syn7803C109</strain>
        <strain evidence="1">Syn7803C72</strain>
        <strain evidence="2">Syn7803C77</strain>
        <strain evidence="3">Syn7803US110</strain>
        <strain evidence="4">Syn7803US114</strain>
        <strain evidence="5">Syn7803US59</strain>
    </source>
</reference>
<organism evidence="1 9">
    <name type="scientific">Synechococcus phage ACG-2014d</name>
    <dbReference type="NCBI Taxonomy" id="1493509"/>
    <lineage>
        <taxon>Viruses</taxon>
        <taxon>Duplodnaviria</taxon>
        <taxon>Heunggongvirae</taxon>
        <taxon>Uroviricota</taxon>
        <taxon>Caudoviricetes</taxon>
        <taxon>Pantevenvirales</taxon>
        <taxon>Kyanoviridae</taxon>
        <taxon>Lowelvirus</taxon>
        <taxon>Lowelvirus tuscon4d</taxon>
    </lineage>
</organism>
<dbReference type="Proteomes" id="UP000185351">
    <property type="component" value="Segment"/>
</dbReference>
<accession>A0A0E3F0J8</accession>
<dbReference type="Proteomes" id="UP000185376">
    <property type="component" value="Segment"/>
</dbReference>
<proteinExistence type="predicted"/>
<dbReference type="EMBL" id="KJ019078">
    <property type="protein sequence ID" value="AIX25891.1"/>
    <property type="molecule type" value="Genomic_DNA"/>
</dbReference>
<sequence>MLKDYQPAWVGDTNLVGTVDRTTLMVLYYGGLLISDMQFTLTAVDDDGTVTTKEFQSVFLKDTVEKSADFLRGVGYFFDELSIIVNEETPYDDDTTPEFLTEQNESSYVHFSATAD</sequence>
<name>A0A0E3F0J8_9CAUD</name>
<evidence type="ECO:0000313" key="1">
    <source>
        <dbReference type="EMBL" id="AIX18615.1"/>
    </source>
</evidence>
<dbReference type="EMBL" id="KJ019074">
    <property type="protein sequence ID" value="AIX25025.1"/>
    <property type="molecule type" value="Genomic_DNA"/>
</dbReference>
<evidence type="ECO:0000313" key="4">
    <source>
        <dbReference type="EMBL" id="AIX25891.1"/>
    </source>
</evidence>
<evidence type="ECO:0000313" key="5">
    <source>
        <dbReference type="EMBL" id="AIX34508.1"/>
    </source>
</evidence>
<evidence type="ECO:0000313" key="8">
    <source>
        <dbReference type="Proteomes" id="UP000185355"/>
    </source>
</evidence>
<evidence type="ECO:0000313" key="6">
    <source>
        <dbReference type="EMBL" id="AIX40610.1"/>
    </source>
</evidence>
<dbReference type="EMBL" id="KJ019050">
    <property type="protein sequence ID" value="AIX19485.1"/>
    <property type="molecule type" value="Genomic_DNA"/>
</dbReference>
<dbReference type="Proteomes" id="UP000185386">
    <property type="component" value="Segment"/>
</dbReference>
<evidence type="ECO:0000313" key="3">
    <source>
        <dbReference type="EMBL" id="AIX25025.1"/>
    </source>
</evidence>
<dbReference type="EMBL" id="KJ019046">
    <property type="protein sequence ID" value="AIX18615.1"/>
    <property type="molecule type" value="Genomic_DNA"/>
</dbReference>
<protein>
    <submittedName>
        <fullName evidence="1">Uncharacterized protein</fullName>
    </submittedName>
</protein>